<keyword evidence="5 10" id="KW-0964">Secreted</keyword>
<dbReference type="GO" id="GO:0030154">
    <property type="term" value="P:cell differentiation"/>
    <property type="evidence" value="ECO:0007669"/>
    <property type="project" value="UniProtKB-UniRule"/>
</dbReference>
<evidence type="ECO:0000256" key="4">
    <source>
        <dbReference type="ARBA" id="ARBA00022473"/>
    </source>
</evidence>
<keyword evidence="7 10" id="KW-0732">Signal</keyword>
<dbReference type="PROSITE" id="PS51257">
    <property type="entry name" value="PROKAR_LIPOPROTEIN"/>
    <property type="match status" value="1"/>
</dbReference>
<dbReference type="Proteomes" id="UP000251960">
    <property type="component" value="Chromosome 10"/>
</dbReference>
<evidence type="ECO:0000256" key="9">
    <source>
        <dbReference type="ARBA" id="ARBA00023030"/>
    </source>
</evidence>
<dbReference type="GO" id="GO:0008283">
    <property type="term" value="P:cell population proliferation"/>
    <property type="evidence" value="ECO:0007669"/>
    <property type="project" value="UniProtKB-UniRule"/>
</dbReference>
<sequence>MRRRGSNSSPLAAAAQLLLLLLLLVAGCIHSAAAAARHLPSPGAPVQALDHQAETGGKAASAGADGAGGLVLQEGGTGNGDELSSSTLLETTTTTMGAEACEEGNDKDECLLTRRLLVDAHLDYIYTQHKGKP</sequence>
<comment type="caution">
    <text evidence="12">The sequence shown here is derived from an EMBL/GenBank/DDBJ whole genome shotgun (WGS) entry which is preliminary data.</text>
</comment>
<evidence type="ECO:0000256" key="10">
    <source>
        <dbReference type="RuleBase" id="RU368031"/>
    </source>
</evidence>
<dbReference type="AlphaFoldDB" id="A0A3L6G9N8"/>
<dbReference type="ExpressionAtlas" id="A0A3L6G9N8">
    <property type="expression patterns" value="baseline and differential"/>
</dbReference>
<comment type="PTM">
    <text evidence="10">PSK-alpha is produced by endopeptidase digestion. PSK-beta is produced from PSK-alpha by exopeptidase digestion.</text>
</comment>
<proteinExistence type="inferred from homology"/>
<evidence type="ECO:0000256" key="5">
    <source>
        <dbReference type="ARBA" id="ARBA00022525"/>
    </source>
</evidence>
<name>A0A3L6G9N8_MAIZE</name>
<dbReference type="PANTHER" id="PTHR33285">
    <property type="entry name" value="PHYTOSULFOKINES 3"/>
    <property type="match status" value="1"/>
</dbReference>
<evidence type="ECO:0000256" key="7">
    <source>
        <dbReference type="ARBA" id="ARBA00022729"/>
    </source>
</evidence>
<organism evidence="12">
    <name type="scientific">Zea mays</name>
    <name type="common">Maize</name>
    <dbReference type="NCBI Taxonomy" id="4577"/>
    <lineage>
        <taxon>Eukaryota</taxon>
        <taxon>Viridiplantae</taxon>
        <taxon>Streptophyta</taxon>
        <taxon>Embryophyta</taxon>
        <taxon>Tracheophyta</taxon>
        <taxon>Spermatophyta</taxon>
        <taxon>Magnoliopsida</taxon>
        <taxon>Liliopsida</taxon>
        <taxon>Poales</taxon>
        <taxon>Poaceae</taxon>
        <taxon>PACMAD clade</taxon>
        <taxon>Panicoideae</taxon>
        <taxon>Andropogonodae</taxon>
        <taxon>Andropogoneae</taxon>
        <taxon>Tripsacinae</taxon>
        <taxon>Zea</taxon>
    </lineage>
</organism>
<keyword evidence="9 10" id="KW-0339">Growth factor</keyword>
<feature type="chain" id="PRO_5031603433" description="Phytosulfokine" evidence="10">
    <location>
        <begin position="35"/>
        <end position="133"/>
    </location>
</feature>
<dbReference type="GO" id="GO:0008083">
    <property type="term" value="F:growth factor activity"/>
    <property type="evidence" value="ECO:0007669"/>
    <property type="project" value="UniProtKB-UniRule"/>
</dbReference>
<keyword evidence="4 10" id="KW-0217">Developmental protein</keyword>
<keyword evidence="8 10" id="KW-0221">Differentiation</keyword>
<dbReference type="GO" id="GO:0005576">
    <property type="term" value="C:extracellular region"/>
    <property type="evidence" value="ECO:0007669"/>
    <property type="project" value="UniProtKB-SubCell"/>
</dbReference>
<gene>
    <name evidence="12" type="primary">PSK5</name>
    <name evidence="12" type="ORF">Zm00014a_024630</name>
</gene>
<dbReference type="Pfam" id="PF06404">
    <property type="entry name" value="PSK"/>
    <property type="match status" value="1"/>
</dbReference>
<evidence type="ECO:0000256" key="1">
    <source>
        <dbReference type="ARBA" id="ARBA00003158"/>
    </source>
</evidence>
<evidence type="ECO:0000256" key="8">
    <source>
        <dbReference type="ARBA" id="ARBA00022782"/>
    </source>
</evidence>
<evidence type="ECO:0000256" key="6">
    <source>
        <dbReference type="ARBA" id="ARBA00022641"/>
    </source>
</evidence>
<dbReference type="EMBL" id="NCVQ01000002">
    <property type="protein sequence ID" value="PWZ45297.1"/>
    <property type="molecule type" value="Genomic_DNA"/>
</dbReference>
<evidence type="ECO:0000256" key="3">
    <source>
        <dbReference type="ARBA" id="ARBA00010781"/>
    </source>
</evidence>
<comment type="similarity">
    <text evidence="3 10">Belongs to the phytosulfokine family.</text>
</comment>
<dbReference type="InterPro" id="IPR009438">
    <property type="entry name" value="Phytosulfokine"/>
</dbReference>
<feature type="signal peptide" evidence="10">
    <location>
        <begin position="1"/>
        <end position="34"/>
    </location>
</feature>
<keyword evidence="6 10" id="KW-0765">Sulfation</keyword>
<comment type="subcellular location">
    <subcellularLocation>
        <location evidence="2 10">Secreted</location>
    </subcellularLocation>
</comment>
<reference evidence="12" key="1">
    <citation type="journal article" date="2018" name="Nat. Genet.">
        <title>Extensive intraspecific gene order and gene structural variations between Mo17 and other maize genomes.</title>
        <authorList>
            <person name="Sun S."/>
            <person name="Zhou Y."/>
            <person name="Chen J."/>
            <person name="Shi J."/>
            <person name="Zhao H."/>
            <person name="Zhao H."/>
            <person name="Song W."/>
            <person name="Zhang M."/>
            <person name="Cui Y."/>
            <person name="Dong X."/>
            <person name="Liu H."/>
            <person name="Ma X."/>
            <person name="Jiao Y."/>
            <person name="Wang B."/>
            <person name="Wei X."/>
            <person name="Stein J.C."/>
            <person name="Glaubitz J.C."/>
            <person name="Lu F."/>
            <person name="Yu G."/>
            <person name="Liang C."/>
            <person name="Fengler K."/>
            <person name="Li B."/>
            <person name="Rafalski A."/>
            <person name="Schnable P.S."/>
            <person name="Ware D.H."/>
            <person name="Buckler E.S."/>
            <person name="Lai J."/>
        </authorList>
    </citation>
    <scope>NUCLEOTIDE SEQUENCE [LARGE SCALE GENOMIC DNA]</scope>
    <source>
        <tissue evidence="12">Seedling</tissue>
    </source>
</reference>
<protein>
    <recommendedName>
        <fullName evidence="10">Phytosulfokine</fullName>
    </recommendedName>
    <component>
        <recommendedName>
            <fullName evidence="10">Phytosulfokine-alpha</fullName>
            <shortName evidence="10">PSK-alpha</shortName>
            <shortName evidence="10">Phytosulfokine-a</shortName>
        </recommendedName>
    </component>
    <component>
        <recommendedName>
            <fullName evidence="10">Phytosulfokine-beta</fullName>
            <shortName evidence="10">PSK-beta</shortName>
            <shortName evidence="10">Phytosulfokine-b</shortName>
        </recommendedName>
    </component>
</protein>
<evidence type="ECO:0000256" key="11">
    <source>
        <dbReference type="SAM" id="MobiDB-lite"/>
    </source>
</evidence>
<feature type="compositionally biased region" description="Gly residues" evidence="11">
    <location>
        <begin position="65"/>
        <end position="79"/>
    </location>
</feature>
<comment type="PTM">
    <text evidence="10">Sulfation is important for activity and for the binding to a putative membrane receptor.</text>
</comment>
<feature type="region of interest" description="Disordered" evidence="11">
    <location>
        <begin position="40"/>
        <end position="103"/>
    </location>
</feature>
<dbReference type="PANTHER" id="PTHR33285:SF32">
    <property type="entry name" value="PHYTOSULFOKINES 5"/>
    <property type="match status" value="1"/>
</dbReference>
<evidence type="ECO:0000256" key="2">
    <source>
        <dbReference type="ARBA" id="ARBA00004613"/>
    </source>
</evidence>
<accession>A0A3L6G9N8</accession>
<comment type="function">
    <text evidence="1 10">Promotes plant cell differentiation, organogenesis and somatic embryogenesis as well as cell proliferation.</text>
</comment>
<feature type="compositionally biased region" description="Low complexity" evidence="11">
    <location>
        <begin position="82"/>
        <end position="95"/>
    </location>
</feature>
<evidence type="ECO:0000313" key="12">
    <source>
        <dbReference type="EMBL" id="PWZ45297.1"/>
    </source>
</evidence>